<evidence type="ECO:0000313" key="15">
    <source>
        <dbReference type="EMBL" id="MCQ4043481.1"/>
    </source>
</evidence>
<evidence type="ECO:0000256" key="3">
    <source>
        <dbReference type="ARBA" id="ARBA00022630"/>
    </source>
</evidence>
<dbReference type="Gene3D" id="3.40.50.80">
    <property type="entry name" value="Nucleotide-binding domain of ferredoxin-NADP reductase (FNR) module"/>
    <property type="match status" value="1"/>
</dbReference>
<dbReference type="SUPFAM" id="SSF52343">
    <property type="entry name" value="Ferredoxin reductase-like, C-terminal NADP-linked domain"/>
    <property type="match status" value="1"/>
</dbReference>
<dbReference type="InterPro" id="IPR017927">
    <property type="entry name" value="FAD-bd_FR_type"/>
</dbReference>
<dbReference type="Pfam" id="PF01794">
    <property type="entry name" value="Ferric_reduct"/>
    <property type="match status" value="1"/>
</dbReference>
<dbReference type="PRINTS" id="PR00409">
    <property type="entry name" value="PHDIOXRDTASE"/>
</dbReference>
<dbReference type="EMBL" id="JANFNH010000016">
    <property type="protein sequence ID" value="MCQ4043481.1"/>
    <property type="molecule type" value="Genomic_DNA"/>
</dbReference>
<sequence length="456" mass="49687">MTTTYDGRAVRRHAAPPLRARRSPAPLILALVYAGAAAVLALWWTSTSTVLGTDGWLVGAGRIAGLLTGYACAVLVALMARVPALERRVGSDRVARWHAMAGRWTVSLLVVHAVCVLVGYAMQDHSPLVRETLNVVLHYPDMLKGTLGAVILVAVGVVSARAVRRRVAYETWYYLHLLTYAAVFLAFFHQLSLGAQFAGNGAAQAAWYLLYGGAAGLVLWYRVLTPIRLNARHRLRVESVVREAPDVYSVLIRGERLAELGAEPGQFLRWRFLSGALRWTSTPYSLSAAPHDEFLRITVKATGGHSAAVAELRPGTRVWAEGPYGALTADRRSRRKVLLIAGGVGITPLRALFETLPARPGDLTLLYRARDPESLALWDELERIAAERGARVYSAVNGPDGRRADISADALRTVLPDIAEHDAYLCGPQGLMEQAHAALRAAGVPGRRIHHESFEL</sequence>
<dbReference type="CDD" id="cd06198">
    <property type="entry name" value="FNR_like_3"/>
    <property type="match status" value="1"/>
</dbReference>
<evidence type="ECO:0000256" key="11">
    <source>
        <dbReference type="ARBA" id="ARBA00023014"/>
    </source>
</evidence>
<feature type="transmembrane region" description="Helical" evidence="13">
    <location>
        <begin position="101"/>
        <end position="122"/>
    </location>
</feature>
<keyword evidence="11" id="KW-0411">Iron-sulfur</keyword>
<comment type="caution">
    <text evidence="15">The sequence shown here is derived from an EMBL/GenBank/DDBJ whole genome shotgun (WGS) entry which is preliminary data.</text>
</comment>
<keyword evidence="5" id="KW-0001">2Fe-2S</keyword>
<gene>
    <name evidence="15" type="ORF">NON19_15970</name>
</gene>
<feature type="transmembrane region" description="Helical" evidence="13">
    <location>
        <begin position="205"/>
        <end position="224"/>
    </location>
</feature>
<name>A0ABT1PDN2_9ACTN</name>
<dbReference type="Pfam" id="PF00175">
    <property type="entry name" value="NAD_binding_1"/>
    <property type="match status" value="1"/>
</dbReference>
<evidence type="ECO:0000259" key="14">
    <source>
        <dbReference type="PROSITE" id="PS51384"/>
    </source>
</evidence>
<evidence type="ECO:0000256" key="7">
    <source>
        <dbReference type="ARBA" id="ARBA00022827"/>
    </source>
</evidence>
<dbReference type="SFLD" id="SFLDG01168">
    <property type="entry name" value="Ferric_reductase_subgroup_(FRE"/>
    <property type="match status" value="1"/>
</dbReference>
<dbReference type="InterPro" id="IPR001433">
    <property type="entry name" value="OxRdtase_FAD/NAD-bd"/>
</dbReference>
<comment type="cofactor">
    <cofactor evidence="1">
        <name>FAD</name>
        <dbReference type="ChEBI" id="CHEBI:57692"/>
    </cofactor>
</comment>
<dbReference type="PANTHER" id="PTHR47354:SF8">
    <property type="entry name" value="1,2-PHENYLACETYL-COA EPOXIDASE, SUBUNIT E"/>
    <property type="match status" value="1"/>
</dbReference>
<dbReference type="SFLD" id="SFLDS00052">
    <property type="entry name" value="Ferric_Reductase_Domain"/>
    <property type="match status" value="1"/>
</dbReference>
<evidence type="ECO:0000256" key="5">
    <source>
        <dbReference type="ARBA" id="ARBA00022714"/>
    </source>
</evidence>
<reference evidence="15 16" key="1">
    <citation type="submission" date="2022-06" db="EMBL/GenBank/DDBJ databases">
        <title>Draft genome sequence of type strain Streptomyces rubrisoli DSM 42083.</title>
        <authorList>
            <person name="Duangmal K."/>
            <person name="Klaysubun C."/>
        </authorList>
    </citation>
    <scope>NUCLEOTIDE SEQUENCE [LARGE SCALE GENOMIC DNA]</scope>
    <source>
        <strain evidence="15 16">DSM 42083</strain>
    </source>
</reference>
<evidence type="ECO:0000256" key="12">
    <source>
        <dbReference type="ARBA" id="ARBA00023136"/>
    </source>
</evidence>
<keyword evidence="3" id="KW-0285">Flavoprotein</keyword>
<feature type="domain" description="FAD-binding FR-type" evidence="14">
    <location>
        <begin position="230"/>
        <end position="330"/>
    </location>
</feature>
<dbReference type="Proteomes" id="UP001206206">
    <property type="component" value="Unassembled WGS sequence"/>
</dbReference>
<evidence type="ECO:0000313" key="16">
    <source>
        <dbReference type="Proteomes" id="UP001206206"/>
    </source>
</evidence>
<keyword evidence="9" id="KW-0560">Oxidoreductase</keyword>
<keyword evidence="10" id="KW-0408">Iron</keyword>
<evidence type="ECO:0000256" key="6">
    <source>
        <dbReference type="ARBA" id="ARBA00022723"/>
    </source>
</evidence>
<feature type="transmembrane region" description="Helical" evidence="13">
    <location>
        <begin position="56"/>
        <end position="80"/>
    </location>
</feature>
<feature type="transmembrane region" description="Helical" evidence="13">
    <location>
        <begin position="172"/>
        <end position="193"/>
    </location>
</feature>
<evidence type="ECO:0000256" key="13">
    <source>
        <dbReference type="SAM" id="Phobius"/>
    </source>
</evidence>
<evidence type="ECO:0000256" key="1">
    <source>
        <dbReference type="ARBA" id="ARBA00001974"/>
    </source>
</evidence>
<keyword evidence="6" id="KW-0479">Metal-binding</keyword>
<feature type="transmembrane region" description="Helical" evidence="13">
    <location>
        <begin position="142"/>
        <end position="160"/>
    </location>
</feature>
<dbReference type="PANTHER" id="PTHR47354">
    <property type="entry name" value="NADH OXIDOREDUCTASE HCR"/>
    <property type="match status" value="1"/>
</dbReference>
<evidence type="ECO:0000256" key="9">
    <source>
        <dbReference type="ARBA" id="ARBA00023002"/>
    </source>
</evidence>
<evidence type="ECO:0000256" key="8">
    <source>
        <dbReference type="ARBA" id="ARBA00022989"/>
    </source>
</evidence>
<dbReference type="PROSITE" id="PS51384">
    <property type="entry name" value="FAD_FR"/>
    <property type="match status" value="1"/>
</dbReference>
<keyword evidence="7" id="KW-0274">FAD</keyword>
<keyword evidence="12 13" id="KW-0472">Membrane</keyword>
<dbReference type="SUPFAM" id="SSF63380">
    <property type="entry name" value="Riboflavin synthase domain-like"/>
    <property type="match status" value="1"/>
</dbReference>
<dbReference type="InterPro" id="IPR013130">
    <property type="entry name" value="Fe3_Rdtase_TM_dom"/>
</dbReference>
<dbReference type="Gene3D" id="2.40.30.10">
    <property type="entry name" value="Translation factors"/>
    <property type="match status" value="1"/>
</dbReference>
<dbReference type="InterPro" id="IPR039261">
    <property type="entry name" value="FNR_nucleotide-bd"/>
</dbReference>
<accession>A0ABT1PDN2</accession>
<proteinExistence type="predicted"/>
<evidence type="ECO:0000256" key="2">
    <source>
        <dbReference type="ARBA" id="ARBA00004141"/>
    </source>
</evidence>
<evidence type="ECO:0000256" key="10">
    <source>
        <dbReference type="ARBA" id="ARBA00023004"/>
    </source>
</evidence>
<protein>
    <submittedName>
        <fullName evidence="15">Ferredoxin reductase family protein</fullName>
    </submittedName>
</protein>
<dbReference type="InterPro" id="IPR050415">
    <property type="entry name" value="MRET"/>
</dbReference>
<keyword evidence="16" id="KW-1185">Reference proteome</keyword>
<comment type="subcellular location">
    <subcellularLocation>
        <location evidence="2">Membrane</location>
        <topology evidence="2">Multi-pass membrane protein</topology>
    </subcellularLocation>
</comment>
<evidence type="ECO:0000256" key="4">
    <source>
        <dbReference type="ARBA" id="ARBA00022692"/>
    </source>
</evidence>
<organism evidence="15 16">
    <name type="scientific">Streptantibioticus rubrisoli</name>
    <dbReference type="NCBI Taxonomy" id="1387313"/>
    <lineage>
        <taxon>Bacteria</taxon>
        <taxon>Bacillati</taxon>
        <taxon>Actinomycetota</taxon>
        <taxon>Actinomycetes</taxon>
        <taxon>Kitasatosporales</taxon>
        <taxon>Streptomycetaceae</taxon>
        <taxon>Streptantibioticus</taxon>
    </lineage>
</organism>
<dbReference type="RefSeq" id="WP_255928630.1">
    <property type="nucleotide sequence ID" value="NZ_JANFNH010000016.1"/>
</dbReference>
<keyword evidence="8 13" id="KW-1133">Transmembrane helix</keyword>
<keyword evidence="4 13" id="KW-0812">Transmembrane</keyword>
<feature type="transmembrane region" description="Helical" evidence="13">
    <location>
        <begin position="27"/>
        <end position="44"/>
    </location>
</feature>
<dbReference type="InterPro" id="IPR017938">
    <property type="entry name" value="Riboflavin_synthase-like_b-brl"/>
</dbReference>